<dbReference type="AlphaFoldDB" id="A0A7M7G3I6"/>
<evidence type="ECO:0000256" key="6">
    <source>
        <dbReference type="SAM" id="Phobius"/>
    </source>
</evidence>
<dbReference type="GeneID" id="752781"/>
<comment type="subcellular location">
    <subcellularLocation>
        <location evidence="1">Membrane</location>
        <topology evidence="1">Multi-pass membrane protein</topology>
    </subcellularLocation>
</comment>
<keyword evidence="3 6" id="KW-1133">Transmembrane helix</keyword>
<keyword evidence="4 5" id="KW-0472">Membrane</keyword>
<dbReference type="OrthoDB" id="6258237at2759"/>
<evidence type="ECO:0000256" key="2">
    <source>
        <dbReference type="ARBA" id="ARBA00022692"/>
    </source>
</evidence>
<dbReference type="InterPro" id="IPR008253">
    <property type="entry name" value="Marvel"/>
</dbReference>
<evidence type="ECO:0000256" key="3">
    <source>
        <dbReference type="ARBA" id="ARBA00022989"/>
    </source>
</evidence>
<feature type="transmembrane region" description="Helical" evidence="6">
    <location>
        <begin position="92"/>
        <end position="117"/>
    </location>
</feature>
<name>A0A7M7G3I6_STRPU</name>
<dbReference type="GO" id="GO:0016020">
    <property type="term" value="C:membrane"/>
    <property type="evidence" value="ECO:0000318"/>
    <property type="project" value="GO_Central"/>
</dbReference>
<dbReference type="PROSITE" id="PS51225">
    <property type="entry name" value="MARVEL"/>
    <property type="match status" value="1"/>
</dbReference>
<proteinExistence type="predicted"/>
<evidence type="ECO:0000313" key="9">
    <source>
        <dbReference type="Proteomes" id="UP000007110"/>
    </source>
</evidence>
<evidence type="ECO:0000256" key="1">
    <source>
        <dbReference type="ARBA" id="ARBA00004141"/>
    </source>
</evidence>
<accession>A0A7M7G3I6</accession>
<keyword evidence="2 5" id="KW-0812">Transmembrane</keyword>
<organism evidence="8 9">
    <name type="scientific">Strongylocentrotus purpuratus</name>
    <name type="common">Purple sea urchin</name>
    <dbReference type="NCBI Taxonomy" id="7668"/>
    <lineage>
        <taxon>Eukaryota</taxon>
        <taxon>Metazoa</taxon>
        <taxon>Echinodermata</taxon>
        <taxon>Eleutherozoa</taxon>
        <taxon>Echinozoa</taxon>
        <taxon>Echinoidea</taxon>
        <taxon>Euechinoidea</taxon>
        <taxon>Echinacea</taxon>
        <taxon>Camarodonta</taxon>
        <taxon>Echinidea</taxon>
        <taxon>Strongylocentrotidae</taxon>
        <taxon>Strongylocentrotus</taxon>
    </lineage>
</organism>
<reference evidence="9" key="1">
    <citation type="submission" date="2015-02" db="EMBL/GenBank/DDBJ databases">
        <title>Genome sequencing for Strongylocentrotus purpuratus.</title>
        <authorList>
            <person name="Murali S."/>
            <person name="Liu Y."/>
            <person name="Vee V."/>
            <person name="English A."/>
            <person name="Wang M."/>
            <person name="Skinner E."/>
            <person name="Han Y."/>
            <person name="Muzny D.M."/>
            <person name="Worley K.C."/>
            <person name="Gibbs R.A."/>
        </authorList>
    </citation>
    <scope>NUCLEOTIDE SEQUENCE</scope>
</reference>
<evidence type="ECO:0000259" key="7">
    <source>
        <dbReference type="PROSITE" id="PS51225"/>
    </source>
</evidence>
<dbReference type="PANTHER" id="PTHR22776:SF49">
    <property type="entry name" value="MARVEL DOMAIN-CONTAINING PROTEIN"/>
    <property type="match status" value="1"/>
</dbReference>
<dbReference type="InParanoid" id="A0A7M7G3I6"/>
<evidence type="ECO:0000256" key="4">
    <source>
        <dbReference type="ARBA" id="ARBA00023136"/>
    </source>
</evidence>
<reference evidence="8" key="2">
    <citation type="submission" date="2021-01" db="UniProtKB">
        <authorList>
            <consortium name="EnsemblMetazoa"/>
        </authorList>
    </citation>
    <scope>IDENTIFICATION</scope>
</reference>
<protein>
    <recommendedName>
        <fullName evidence="7">MARVEL domain-containing protein</fullName>
    </recommendedName>
</protein>
<sequence length="218" mass="24215">MASFGEETKTSPDAEHVERKCGLDMSYVKSINGILKAKQIGWSLLAFTLACIEGSGISIVFFIIATLCGWTTTFVIWFMFSSHTYKKVTRINWFLADLVVSLAACVLYVCIGIPVIISPFCPLCIAAAVFGFIAVASYGLGLWYSFKRWRERVKKRQSSDKPVRGQLLIITGQLLTVATEDSKVQPVVSPVLHLKSDVVVNKMLVKKGYYTVRSPECL</sequence>
<keyword evidence="9" id="KW-1185">Reference proteome</keyword>
<feature type="transmembrane region" description="Helical" evidence="6">
    <location>
        <begin position="123"/>
        <end position="146"/>
    </location>
</feature>
<evidence type="ECO:0000256" key="5">
    <source>
        <dbReference type="PROSITE-ProRule" id="PRU00581"/>
    </source>
</evidence>
<dbReference type="EnsemblMetazoa" id="XM_001176938">
    <property type="protein sequence ID" value="XP_001176938"/>
    <property type="gene ID" value="LOC752781"/>
</dbReference>
<evidence type="ECO:0000313" key="8">
    <source>
        <dbReference type="EnsemblMetazoa" id="XP_001176938"/>
    </source>
</evidence>
<dbReference type="KEGG" id="spu:752781"/>
<dbReference type="OMA" id="RINIYLF"/>
<dbReference type="PANTHER" id="PTHR22776">
    <property type="entry name" value="MARVEL-CONTAINING POTENTIAL LIPID RAFT-ASSOCIATED PROTEIN"/>
    <property type="match status" value="1"/>
</dbReference>
<dbReference type="RefSeq" id="XP_001176938.2">
    <property type="nucleotide sequence ID" value="XM_001176938.4"/>
</dbReference>
<feature type="transmembrane region" description="Helical" evidence="6">
    <location>
        <begin position="57"/>
        <end position="80"/>
    </location>
</feature>
<dbReference type="Proteomes" id="UP000007110">
    <property type="component" value="Unassembled WGS sequence"/>
</dbReference>
<feature type="domain" description="MARVEL" evidence="7">
    <location>
        <begin position="27"/>
        <end position="150"/>
    </location>
</feature>
<dbReference type="InterPro" id="IPR050578">
    <property type="entry name" value="MARVEL-CKLF_proteins"/>
</dbReference>